<evidence type="ECO:0008006" key="3">
    <source>
        <dbReference type="Google" id="ProtNLM"/>
    </source>
</evidence>
<reference evidence="1 2" key="1">
    <citation type="submission" date="2019-11" db="EMBL/GenBank/DDBJ databases">
        <title>Bacillus lacus genome.</title>
        <authorList>
            <person name="Allen C.J."/>
            <person name="Newman J.D."/>
        </authorList>
    </citation>
    <scope>NUCLEOTIDE SEQUENCE [LARGE SCALE GENOMIC DNA]</scope>
    <source>
        <strain evidence="1 2">KCTC 33946</strain>
    </source>
</reference>
<keyword evidence="2" id="KW-1185">Reference proteome</keyword>
<dbReference type="Proteomes" id="UP000448867">
    <property type="component" value="Unassembled WGS sequence"/>
</dbReference>
<dbReference type="AlphaFoldDB" id="A0A7X2IXS6"/>
<gene>
    <name evidence="1" type="ORF">GJU40_05530</name>
</gene>
<sequence>MNYYLYDLLLAQNMDNISDEEFNHNDRQWQQNVEKYQEIFKTLADRLPHDVFEHFNSWGFHDYRLKKMEFEHKSLIDLNVHFTVSNDVEDKKNEKLWVLNFEKVSLYNYQHHNYDIEKSIFNREIDDWLYQEFLPINQSTLSFEVLFSSGGNVLLHFPNNSVSIKRIK</sequence>
<comment type="caution">
    <text evidence="1">The sequence shown here is derived from an EMBL/GenBank/DDBJ whole genome shotgun (WGS) entry which is preliminary data.</text>
</comment>
<organism evidence="1 2">
    <name type="scientific">Metabacillus lacus</name>
    <dbReference type="NCBI Taxonomy" id="1983721"/>
    <lineage>
        <taxon>Bacteria</taxon>
        <taxon>Bacillati</taxon>
        <taxon>Bacillota</taxon>
        <taxon>Bacilli</taxon>
        <taxon>Bacillales</taxon>
        <taxon>Bacillaceae</taxon>
        <taxon>Metabacillus</taxon>
    </lineage>
</organism>
<accession>A0A7X2IXS6</accession>
<name>A0A7X2IXS6_9BACI</name>
<dbReference type="EMBL" id="WKKI01000006">
    <property type="protein sequence ID" value="MRX71636.1"/>
    <property type="molecule type" value="Genomic_DNA"/>
</dbReference>
<dbReference type="OrthoDB" id="2082233at2"/>
<proteinExistence type="predicted"/>
<protein>
    <recommendedName>
        <fullName evidence="3">DUF4085 family protein</fullName>
    </recommendedName>
</protein>
<dbReference type="RefSeq" id="WP_154306772.1">
    <property type="nucleotide sequence ID" value="NZ_WKKI01000006.1"/>
</dbReference>
<evidence type="ECO:0000313" key="2">
    <source>
        <dbReference type="Proteomes" id="UP000448867"/>
    </source>
</evidence>
<evidence type="ECO:0000313" key="1">
    <source>
        <dbReference type="EMBL" id="MRX71636.1"/>
    </source>
</evidence>